<dbReference type="InterPro" id="IPR003594">
    <property type="entry name" value="HATPase_dom"/>
</dbReference>
<dbReference type="RefSeq" id="WP_301588659.1">
    <property type="nucleotide sequence ID" value="NZ_JAPFQI010000001.1"/>
</dbReference>
<sequence>MSPFRLRLPPTLDSVTALQEALDSWSEEAGLPMPVAMRLALVAEEVAANVANHATGASYFEFGATLQAEGVRLSLTDDGPDYDPLAHTAPDTAAPLEERDPGGLGIHLVRTMTRDAVYAREGGLNRLTCTLPLGG</sequence>
<dbReference type="PANTHER" id="PTHR35526">
    <property type="entry name" value="ANTI-SIGMA-F FACTOR RSBW-RELATED"/>
    <property type="match status" value="1"/>
</dbReference>
<dbReference type="PANTHER" id="PTHR35526:SF6">
    <property type="entry name" value="SLR1861 PROTEIN"/>
    <property type="match status" value="1"/>
</dbReference>
<organism evidence="4 5">
    <name type="scientific">Sabulicella glaciei</name>
    <dbReference type="NCBI Taxonomy" id="2984948"/>
    <lineage>
        <taxon>Bacteria</taxon>
        <taxon>Pseudomonadati</taxon>
        <taxon>Pseudomonadota</taxon>
        <taxon>Alphaproteobacteria</taxon>
        <taxon>Acetobacterales</taxon>
        <taxon>Acetobacteraceae</taxon>
        <taxon>Sabulicella</taxon>
    </lineage>
</organism>
<keyword evidence="1" id="KW-0723">Serine/threonine-protein kinase</keyword>
<dbReference type="Proteomes" id="UP001526430">
    <property type="component" value="Unassembled WGS sequence"/>
</dbReference>
<evidence type="ECO:0000313" key="4">
    <source>
        <dbReference type="EMBL" id="MCW8084890.1"/>
    </source>
</evidence>
<name>A0ABT3NRV6_9PROT</name>
<keyword evidence="4" id="KW-0547">Nucleotide-binding</keyword>
<dbReference type="InterPro" id="IPR050267">
    <property type="entry name" value="Anti-sigma-factor_SerPK"/>
</dbReference>
<dbReference type="InterPro" id="IPR036890">
    <property type="entry name" value="HATPase_C_sf"/>
</dbReference>
<comment type="caution">
    <text evidence="4">The sequence shown here is derived from an EMBL/GenBank/DDBJ whole genome shotgun (WGS) entry which is preliminary data.</text>
</comment>
<protein>
    <submittedName>
        <fullName evidence="4">ATP-binding protein</fullName>
    </submittedName>
</protein>
<keyword evidence="1" id="KW-0808">Transferase</keyword>
<feature type="domain" description="Histidine kinase/HSP90-like ATPase" evidence="3">
    <location>
        <begin position="9"/>
        <end position="129"/>
    </location>
</feature>
<keyword evidence="5" id="KW-1185">Reference proteome</keyword>
<evidence type="ECO:0000256" key="2">
    <source>
        <dbReference type="SAM" id="MobiDB-lite"/>
    </source>
</evidence>
<dbReference type="SUPFAM" id="SSF55874">
    <property type="entry name" value="ATPase domain of HSP90 chaperone/DNA topoisomerase II/histidine kinase"/>
    <property type="match status" value="1"/>
</dbReference>
<dbReference type="EMBL" id="JAPFQI010000001">
    <property type="protein sequence ID" value="MCW8084890.1"/>
    <property type="molecule type" value="Genomic_DNA"/>
</dbReference>
<evidence type="ECO:0000313" key="5">
    <source>
        <dbReference type="Proteomes" id="UP001526430"/>
    </source>
</evidence>
<keyword evidence="1" id="KW-0418">Kinase</keyword>
<gene>
    <name evidence="4" type="ORF">OF850_04570</name>
</gene>
<evidence type="ECO:0000259" key="3">
    <source>
        <dbReference type="Pfam" id="PF13581"/>
    </source>
</evidence>
<dbReference type="GO" id="GO:0005524">
    <property type="term" value="F:ATP binding"/>
    <property type="evidence" value="ECO:0007669"/>
    <property type="project" value="UniProtKB-KW"/>
</dbReference>
<proteinExistence type="predicted"/>
<keyword evidence="4" id="KW-0067">ATP-binding</keyword>
<dbReference type="Pfam" id="PF13581">
    <property type="entry name" value="HATPase_c_2"/>
    <property type="match status" value="1"/>
</dbReference>
<dbReference type="CDD" id="cd16936">
    <property type="entry name" value="HATPase_RsbW-like"/>
    <property type="match status" value="1"/>
</dbReference>
<feature type="region of interest" description="Disordered" evidence="2">
    <location>
        <begin position="79"/>
        <end position="100"/>
    </location>
</feature>
<evidence type="ECO:0000256" key="1">
    <source>
        <dbReference type="ARBA" id="ARBA00022527"/>
    </source>
</evidence>
<reference evidence="4 5" key="1">
    <citation type="submission" date="2022-10" db="EMBL/GenBank/DDBJ databases">
        <title>Roseococcus glaciei nov., sp. nov., isolated from glacier.</title>
        <authorList>
            <person name="Liu Q."/>
            <person name="Xin Y.-H."/>
        </authorList>
    </citation>
    <scope>NUCLEOTIDE SEQUENCE [LARGE SCALE GENOMIC DNA]</scope>
    <source>
        <strain evidence="4 5">MDT2-1-1</strain>
    </source>
</reference>
<dbReference type="Gene3D" id="3.30.565.10">
    <property type="entry name" value="Histidine kinase-like ATPase, C-terminal domain"/>
    <property type="match status" value="1"/>
</dbReference>
<accession>A0ABT3NRV6</accession>